<dbReference type="Pfam" id="PF01784">
    <property type="entry name" value="DUF34_NIF3"/>
    <property type="match status" value="1"/>
</dbReference>
<dbReference type="InterPro" id="IPR002678">
    <property type="entry name" value="DUF34/NIF3"/>
</dbReference>
<dbReference type="OrthoDB" id="9800881at2"/>
<dbReference type="RefSeq" id="WP_157991222.1">
    <property type="nucleotide sequence ID" value="NZ_LR217737.1"/>
</dbReference>
<dbReference type="GO" id="GO:0005737">
    <property type="term" value="C:cytoplasm"/>
    <property type="evidence" value="ECO:0007669"/>
    <property type="project" value="TreeGrafter"/>
</dbReference>
<dbReference type="Proteomes" id="UP000294289">
    <property type="component" value="Chromosome"/>
</dbReference>
<feature type="binding site" evidence="4">
    <location>
        <position position="63"/>
    </location>
    <ligand>
        <name>a divalent metal cation</name>
        <dbReference type="ChEBI" id="CHEBI:60240"/>
        <label>1</label>
    </ligand>
</feature>
<evidence type="ECO:0000256" key="3">
    <source>
        <dbReference type="ARBA" id="ARBA00022723"/>
    </source>
</evidence>
<dbReference type="PANTHER" id="PTHR13799">
    <property type="entry name" value="NGG1 INTERACTING FACTOR 3"/>
    <property type="match status" value="1"/>
</dbReference>
<dbReference type="SUPFAM" id="SSF102705">
    <property type="entry name" value="NIF3 (NGG1p interacting factor 3)-like"/>
    <property type="match status" value="1"/>
</dbReference>
<reference evidence="5 6" key="1">
    <citation type="submission" date="2019-02" db="EMBL/GenBank/DDBJ databases">
        <authorList>
            <person name="Manzano-Marin A."/>
            <person name="Manzano-Marin A."/>
        </authorList>
    </citation>
    <scope>NUCLEOTIDE SEQUENCE [LARGE SCALE GENOMIC DNA]</scope>
    <source>
        <strain evidence="5 6">ErCipiceae</strain>
    </source>
</reference>
<feature type="binding site" evidence="4">
    <location>
        <position position="101"/>
    </location>
    <ligand>
        <name>a divalent metal cation</name>
        <dbReference type="ChEBI" id="CHEBI:60240"/>
        <label>1</label>
    </ligand>
</feature>
<feature type="binding site" evidence="4">
    <location>
        <position position="216"/>
    </location>
    <ligand>
        <name>a divalent metal cation</name>
        <dbReference type="ChEBI" id="CHEBI:60240"/>
        <label>1</label>
    </ligand>
</feature>
<dbReference type="NCBIfam" id="TIGR00486">
    <property type="entry name" value="YbgI_SA1388"/>
    <property type="match status" value="1"/>
</dbReference>
<sequence>MRNTDLEKTVNQLLHSASFSDYTLNGLQIEGRSDIKKVVTGVTACYALLTEAVRLKADAVLVHHGYFWKNDRPGINGMQRDRIKIILENDLNLFAWHLPLDAHPNLGNNVQLATSLGIKIKGEIKSLLPWGELDSPLSPEHLKRRIHIALEREPLHCFSDNAADLIRSIALCSGGGQGLIDVAASFGVDAFITGEASEKTTHSAREQGLHFFAAGHHATERGGVKALGQWLSKEHFLDVTFIDISNPV</sequence>
<dbReference type="EMBL" id="LR217737">
    <property type="protein sequence ID" value="VFP88807.1"/>
    <property type="molecule type" value="Genomic_DNA"/>
</dbReference>
<name>A0A803FUK1_9GAMM</name>
<evidence type="ECO:0000256" key="4">
    <source>
        <dbReference type="PIRSR" id="PIRSR602678-1"/>
    </source>
</evidence>
<dbReference type="FunFam" id="3.40.1390.30:FF:000002">
    <property type="entry name" value="Nif3-like dinuclear metal center protein"/>
    <property type="match status" value="1"/>
</dbReference>
<proteinExistence type="inferred from homology"/>
<dbReference type="Gene3D" id="3.40.1390.30">
    <property type="entry name" value="NIF3 (NGG1p interacting factor 3)-like"/>
    <property type="match status" value="2"/>
</dbReference>
<protein>
    <recommendedName>
        <fullName evidence="2">GTP cyclohydrolase 1 type 2 homolog</fullName>
    </recommendedName>
</protein>
<dbReference type="InterPro" id="IPR036069">
    <property type="entry name" value="DUF34/NIF3_sf"/>
</dbReference>
<dbReference type="GO" id="GO:0046872">
    <property type="term" value="F:metal ion binding"/>
    <property type="evidence" value="ECO:0007669"/>
    <property type="project" value="UniProtKB-KW"/>
</dbReference>
<evidence type="ECO:0000313" key="6">
    <source>
        <dbReference type="Proteomes" id="UP000294289"/>
    </source>
</evidence>
<dbReference type="AlphaFoldDB" id="A0A803FUK1"/>
<gene>
    <name evidence="5" type="primary">ybgI</name>
    <name evidence="5" type="ORF">ERCIPICE3303_611</name>
</gene>
<evidence type="ECO:0000256" key="2">
    <source>
        <dbReference type="ARBA" id="ARBA00022112"/>
    </source>
</evidence>
<feature type="binding site" evidence="4">
    <location>
        <position position="220"/>
    </location>
    <ligand>
        <name>a divalent metal cation</name>
        <dbReference type="ChEBI" id="CHEBI:60240"/>
        <label>1</label>
    </ligand>
</feature>
<dbReference type="PANTHER" id="PTHR13799:SF14">
    <property type="entry name" value="GTP CYCLOHYDROLASE 1 TYPE 2 HOMOLOG"/>
    <property type="match status" value="1"/>
</dbReference>
<accession>A0A803FUK1</accession>
<feature type="binding site" evidence="4">
    <location>
        <position position="64"/>
    </location>
    <ligand>
        <name>a divalent metal cation</name>
        <dbReference type="ChEBI" id="CHEBI:60240"/>
        <label>2</label>
    </ligand>
</feature>
<keyword evidence="5" id="KW-0378">Hydrolase</keyword>
<comment type="similarity">
    <text evidence="1">Belongs to the GTP cyclohydrolase I type 2/NIF3 family.</text>
</comment>
<organism evidence="5 6">
    <name type="scientific">Candidatus Erwinia haradaeae</name>
    <dbReference type="NCBI Taxonomy" id="1922217"/>
    <lineage>
        <taxon>Bacteria</taxon>
        <taxon>Pseudomonadati</taxon>
        <taxon>Pseudomonadota</taxon>
        <taxon>Gammaproteobacteria</taxon>
        <taxon>Enterobacterales</taxon>
        <taxon>Erwiniaceae</taxon>
        <taxon>Erwinia</taxon>
    </lineage>
</organism>
<dbReference type="GO" id="GO:0016787">
    <property type="term" value="F:hydrolase activity"/>
    <property type="evidence" value="ECO:0007669"/>
    <property type="project" value="UniProtKB-KW"/>
</dbReference>
<evidence type="ECO:0000256" key="1">
    <source>
        <dbReference type="ARBA" id="ARBA00006964"/>
    </source>
</evidence>
<evidence type="ECO:0000313" key="5">
    <source>
        <dbReference type="EMBL" id="VFP88807.1"/>
    </source>
</evidence>
<keyword evidence="3 4" id="KW-0479">Metal-binding</keyword>